<keyword evidence="4" id="KW-0677">Repeat</keyword>
<feature type="domain" description="Carrier" evidence="6">
    <location>
        <begin position="985"/>
        <end position="1059"/>
    </location>
</feature>
<dbReference type="SUPFAM" id="SSF47336">
    <property type="entry name" value="ACP-like"/>
    <property type="match status" value="3"/>
</dbReference>
<dbReference type="Gene3D" id="3.30.559.30">
    <property type="entry name" value="Nonribosomal peptide synthetase, condensation domain"/>
    <property type="match status" value="5"/>
</dbReference>
<dbReference type="NCBIfam" id="TIGR01720">
    <property type="entry name" value="NRPS-para261"/>
    <property type="match status" value="2"/>
</dbReference>
<dbReference type="InterPro" id="IPR006162">
    <property type="entry name" value="Ppantetheine_attach_site"/>
</dbReference>
<dbReference type="Pfam" id="PF00668">
    <property type="entry name" value="Condensation"/>
    <property type="match status" value="5"/>
</dbReference>
<evidence type="ECO:0000256" key="2">
    <source>
        <dbReference type="ARBA" id="ARBA00022450"/>
    </source>
</evidence>
<dbReference type="InterPro" id="IPR009081">
    <property type="entry name" value="PP-bd_ACP"/>
</dbReference>
<dbReference type="Gene3D" id="3.30.300.30">
    <property type="match status" value="3"/>
</dbReference>
<dbReference type="PROSITE" id="PS00012">
    <property type="entry name" value="PHOSPHOPANTETHEINE"/>
    <property type="match status" value="3"/>
</dbReference>
<dbReference type="CDD" id="cd12117">
    <property type="entry name" value="A_NRPS_Srf_like"/>
    <property type="match status" value="2"/>
</dbReference>
<gene>
    <name evidence="7" type="ORF">ACFSXZ_28180</name>
</gene>
<dbReference type="SUPFAM" id="SSF56801">
    <property type="entry name" value="Acetyl-CoA synthetase-like"/>
    <property type="match status" value="3"/>
</dbReference>
<dbReference type="Gene3D" id="3.40.50.1820">
    <property type="entry name" value="alpha/beta hydrolase"/>
    <property type="match status" value="1"/>
</dbReference>
<dbReference type="Gene3D" id="2.30.38.10">
    <property type="entry name" value="Luciferase, Domain 3"/>
    <property type="match status" value="3"/>
</dbReference>
<comment type="cofactor">
    <cofactor evidence="1">
        <name>pantetheine 4'-phosphate</name>
        <dbReference type="ChEBI" id="CHEBI:47942"/>
    </cofactor>
</comment>
<dbReference type="SUPFAM" id="SSF52777">
    <property type="entry name" value="CoA-dependent acyltransferases"/>
    <property type="match status" value="10"/>
</dbReference>
<dbReference type="PROSITE" id="PS50075">
    <property type="entry name" value="CARRIER"/>
    <property type="match status" value="3"/>
</dbReference>
<feature type="domain" description="Carrier" evidence="6">
    <location>
        <begin position="4025"/>
        <end position="4099"/>
    </location>
</feature>
<protein>
    <submittedName>
        <fullName evidence="7">Amino acid adenylation domain-containing protein</fullName>
    </submittedName>
</protein>
<dbReference type="SMART" id="SM00823">
    <property type="entry name" value="PKS_PP"/>
    <property type="match status" value="3"/>
</dbReference>
<dbReference type="InterPro" id="IPR025110">
    <property type="entry name" value="AMP-bd_C"/>
</dbReference>
<dbReference type="EMBL" id="JBHUKR010000017">
    <property type="protein sequence ID" value="MFD2420215.1"/>
    <property type="molecule type" value="Genomic_DNA"/>
</dbReference>
<organism evidence="7 8">
    <name type="scientific">Amycolatopsis pigmentata</name>
    <dbReference type="NCBI Taxonomy" id="450801"/>
    <lineage>
        <taxon>Bacteria</taxon>
        <taxon>Bacillati</taxon>
        <taxon>Actinomycetota</taxon>
        <taxon>Actinomycetes</taxon>
        <taxon>Pseudonocardiales</taxon>
        <taxon>Pseudonocardiaceae</taxon>
        <taxon>Amycolatopsis</taxon>
    </lineage>
</organism>
<keyword evidence="8" id="KW-1185">Reference proteome</keyword>
<comment type="caution">
    <text evidence="7">The sequence shown here is derived from an EMBL/GenBank/DDBJ whole genome shotgun (WGS) entry which is preliminary data.</text>
</comment>
<dbReference type="InterPro" id="IPR000873">
    <property type="entry name" value="AMP-dep_synth/lig_dom"/>
</dbReference>
<proteinExistence type="predicted"/>
<dbReference type="InterPro" id="IPR029058">
    <property type="entry name" value="AB_hydrolase_fold"/>
</dbReference>
<evidence type="ECO:0000259" key="6">
    <source>
        <dbReference type="PROSITE" id="PS50075"/>
    </source>
</evidence>
<dbReference type="InterPro" id="IPR010060">
    <property type="entry name" value="NRPS_synth"/>
</dbReference>
<dbReference type="Gene3D" id="1.10.1200.10">
    <property type="entry name" value="ACP-like"/>
    <property type="match status" value="2"/>
</dbReference>
<dbReference type="Pfam" id="PF13193">
    <property type="entry name" value="AMP-binding_C"/>
    <property type="match status" value="3"/>
</dbReference>
<dbReference type="Pfam" id="PF00501">
    <property type="entry name" value="AMP-binding"/>
    <property type="match status" value="3"/>
</dbReference>
<name>A0ABW5FZW6_9PSEU</name>
<dbReference type="InterPro" id="IPR020806">
    <property type="entry name" value="PKS_PP-bd"/>
</dbReference>
<evidence type="ECO:0000256" key="4">
    <source>
        <dbReference type="ARBA" id="ARBA00022737"/>
    </source>
</evidence>
<dbReference type="CDD" id="cd19543">
    <property type="entry name" value="DCL_NRPS"/>
    <property type="match status" value="3"/>
</dbReference>
<keyword evidence="2" id="KW-0596">Phosphopantetheine</keyword>
<dbReference type="PROSITE" id="PS00455">
    <property type="entry name" value="AMP_BINDING"/>
    <property type="match status" value="3"/>
</dbReference>
<keyword evidence="3" id="KW-0597">Phosphoprotein</keyword>
<dbReference type="InterPro" id="IPR036736">
    <property type="entry name" value="ACP-like_sf"/>
</dbReference>
<dbReference type="InterPro" id="IPR001242">
    <property type="entry name" value="Condensation_dom"/>
</dbReference>
<dbReference type="PANTHER" id="PTHR45527">
    <property type="entry name" value="NONRIBOSOMAL PEPTIDE SYNTHETASE"/>
    <property type="match status" value="1"/>
</dbReference>
<evidence type="ECO:0000256" key="5">
    <source>
        <dbReference type="ARBA" id="ARBA00023194"/>
    </source>
</evidence>
<dbReference type="InterPro" id="IPR023213">
    <property type="entry name" value="CAT-like_dom_sf"/>
</dbReference>
<feature type="domain" description="Carrier" evidence="6">
    <location>
        <begin position="2475"/>
        <end position="2549"/>
    </location>
</feature>
<sequence>MAQSRIEEFWPLSPLQEGLLFHTVYDADGPGLYVGHWILDLDGPVHAARLRAAWEALLARHAALRACFRQRKSGETVQLIPRQVELPWRVADVSRLDDPEKAVRELAEEDRTAGFDLANPPLLRLTLIRVTDGNHRLVVTCHHAIMDGWSMPIIFDELLALYAADGDPLDLPPARSYREYLAWLDRQDKERTLSAWAAELRGAGEPTLVAPADQGRAPEMPENVTVELPENLTRSLGELARGHGLTLNTVVQGAWALVLAQLSGRTDVVFGAVASARPPDLPGVEGMVGLFLNTVPVRVRLRGSMPVVELLAESQKRQSALIPHQYAGLADIKKAAGPGAIFDTLLVFQNFPRELGEPDSAETFGIRINQGREAAHYPLTLVAVPGESMLLNLDYRADLFDRNTALAIIERFTGILRQLTGARDLTVADVDVTTTAERALVVNEWSAGSPVVPSCLAPDLFDRQVERRRDGVAVLDGDRVMSYGELAEYSERLAGYLSGRGVRRGDRVAVVMERSPDLIATLLAVWKTGAAYVPVDPAYPAERVKFMLADAEPVAVVCAEAHRDAVLDGGLDPVVLDDPPTRQAVAECARLSVGATTHDLAYVMYTSGSTGTPKGVAVSHGNVAALVGEPGWGVGPDDAVLMHASHAFDISLFEMWVPLVSGARVVLAGPGSVDSEALAGYVGSGVTAAHLTAGTFRVLAEESPESVAGLREVLTGGDAVPLAAVKRVRRACPDVRVRHLYGPTEATLCATWWMLEPGDETGAVLPIGRPLSGRRVYVLDAFLRPVPPGVVGELYVAGAGVAQGYLGRPALTAERFVADPLTDDAAARSASVGGDGRATGDAAARSVSVGGGGRVTGGRMYRTGDLAYWTGKGELVFAGRADDQVKIRGYRVEPGEIEVVLAGLPGVGQAVVVARDERLIGYVVAEAGGEADPARLRERLAATLPEFMVPAAVLVLDELPLTVNGKVDRQALPEPDFAADAVGREPATEAERILCGVFTEVLGVAGVGVGDSFFELGGDSISSMRVAARARREGISLTPRQVFEHRTPERLAALAHGTATSRSSTMDTGVGEIPWTPVMRALGDAVTRPGFAQARVVVTPAGFDPDALVKALRAVLDVHDLLRARVTSDGRLMVAEQGAVDAAGLVTRVAAGPGNLDEVAEREAGTAADALDPAAGIMVRAVCVDAGNAGPGRLVVVAHHLVVDAVSWGILLPDLRSAYDEVKSGGTPALEPAATSYRQWARRLTEQASSERTVAELDHWVAVLDGVKPFPEQQSGQSHSWSRTVSGAEAHSLVTQVPGAFHCGVQEVLLAGLAGAVARDGAVLVDVEGHGRHAADGEDLVRTVGWFTSVHPVRLDVSDADLPSGDLLKVVKDQVRAVPGDGLGYGLLRYLNPETGARLAELPSARIGFNYLGRSGAASEDSAWEVIEGSLGGGLDLIGSHVLEVGADVQDTPAGPRLRLVVDGRDLAPETVERLGEAWLDMLTGLAALAGDPGAGGHTPSDFALVELTRRDVAELEAAVPGLTDIWALSPLQEGMLFERALDEAGVDVYQSQRVLDLDGPLDAQRLRASWNQVVARHESLRASFHQLGSGETVQVVAGEVEIPWREANLSRLDEVDAASEVERLLAEDQAERFDVAKPPLLRLLLIRLGEDRHRLVVTSHHVLLDGWSTPIVLSEMSAGYAGGQISSTSPSYRDYLAWLGRQDEEATRSAWRSELAGSDEPTLVDADAGKTMAMPEVHSEWLSEEATRTLDGFARGHGLTLSTIVHGAWALVLARLAGRTDVVFGSVVSGRPAEVPEVERMVGMFINTVPARVRLEGGLPVLEMLQDLQRCQSALTEHQYLGLPAIQKVAGTGAIFDTIVMVVNYPHDATGLGDDGGLAISSVLTRTGTGYPLAMSVSPGKRLRINVSFRSHRFDRRTATEVARQVVRVVERMVADPSILVGRLAVTNESTRASVVEDWNSTGEAADGSTVPELFRRQACATPDAVAVMDGPRTLSYADLDRESDRLAGRLAGAGVRRGDRVGVVMERGADLFVALLGAWKAGAAQVPVNVDHPEERIGRMLADAGVAVAVCVEATRDTVPDGIEPVLVDAPAIEGSRHEAPPLVVGAHDVAYVMYTSGSTGTPKGVAVPHGSVAALTSDPGWGQGAGDCVLLHASHAFDASLVEIWVPLVSGARVMVAEPGTVDARRLREVIDRGVTTVHLTAGAFRAVAEESPDSFRGLREVLTGGDAVPLASVARLRRACPEVRVRQLYGPTETTLCATWHVVEPWAQTGDTLPIGRPLAGRQAYVLDAFLQPVAPNVTGELYLAGAGLAHGYLGAGGPTSERFVANPFAPDKADDTAARMYRTGDLARWSDQGELVFAGRADDQVKIRGYRVEPAEIEGALTEVPQVAQAVVVAREDGPGEKRLIAYVTAESGQGLDSGAVREHLAARLPEYLVPAVVVVLDGFPLTVNGKIDRPALPAPELTGKPAGREPRTEAERVLCELFAEVLGLDRVGADDSFFELGGDSILSMRLAARARREDVVFDAEQVFEHRTPAGIAAVAERGARTPADLADGVGEVALTPVLRALIERDPRAMTRGALAQWVIIGAPGDLSVDALVAGLDAVIGTHDMLRSRIVETEGEEPRLVVAERGAVDAATMVERVEAGAGDPDRIAGRRAEEAARRLDPAAGVMVQAVWVDAGPGRVGRVVVAAHHLVVDAVSWQILLPDLRTACEAAVAGREPALDPVDVSFRRWARTLADQAMVRTTELTRWTEILGGARSRLGELDPRRDTVSTAGRRSWTLPPEQAGALVEKATSAFHCGVHEVLLATLAGAVAAWRGGTAVVVDVEGHGRQPIDDMDLSRTLGWFTDLHPLRLEVTGVDLAEAIAGGGAAGRLLKQVKENVRAVPVGGLGYGMLRYLNAETGQALAALPAPEIGFNYLGRFSSRPERDAEPWQMVGTVGGAAERDMPLRHVVEIDAVVLDTADGPAFTLTVTWAGRILGDTEAESLGRAWLDMLTGLAAHVGTVPFVTNPTAATAETGLYEQVGCGPCPPTFGRIGNGAGGHTPSDFPLTALTQRDVEEVEAAVGNLLDIWPLSPLQEGLLFHAADQRGPEVYAAMLALAVDGPLDVARFRASWQALLDRHAALRASFHQLESGETVQAIAREATLPWRETDLSALPEDEVPAEFERLAAESQAERFDLTRAPLLRLHLVRLGERRHRLIIMSHHISADGWSLPIFSADAMAVYEAGGDSHALPAPTSYRDYLAWLARQDKEAAREAWRTELAGLDEGTHVVPPETITAPVERERVKFELDDELSRQVVEFTRHHGVTMNTLFEGIWALLLARLTGRNDVVFGTTVAGRPAEIPGVESAVGLFINTLPVRARLAGAEPFVDMLTDLQERQVATMAHQHIGLAEINQFAGQGAAFDTLVLFENYPRPPRSADDPEKVSVRPAGVLSDSGHYGHYPLSLRASESDGVRGDIVFRPDAFDRAQVEEMRAAIVRALAQVTADPRIPVGRIGLIGAAERRLVVEEWNRTDAPLEAESLPVLLRAQVRRSPDAVAVVDAARSLSFSELLDEVETLARLLAGSGVRRETRVGVLVERSAELAVTLLGVLFAGGAFVPVDPEYPAERIELMLTSSAPEVLVCTAATRAVVPEEFAGTVLVLDELPTADPGVVLPPVGLGDAAYVIYTSGSTGVPKGVLVTHSGLGNLARAHIERMGVTSSSRVLQLSAIGFDAIVSELYMALLAGGTLVLPPVESMPPRVTLGDAIRRWDITHLTVSPSVLAVEDDLPDTLATVLTGGEVLPPALVDRWSPGRRMINAYGPTETTICSTMSSPLSPGHEVVPLGGPIRNVRHYVLDAFLQPVPPGVAGELYISGAGLARGYLGRPGLTAERFVADPFSPGARMYRSGDRFRWTREGQLIFVGRVDAQVKVRGYRVEPAEIEAVLAEHPGVSQVAVAVRRDGPGEKRLVAYVVPSAAEAGPGGALMSALRELAAERLPEYMMPAAFVALDRMPLTPNGKLDQRALQAPDFAGMASKRDPRTAMEARLCALFAEVLGLDRVGADDSFFELGGDSILSMQLSARARRRGLELTPWQVFDEKTPERLAVLVKEFAAEGGDTAAAPESAGGMLVDLSPDQLDQLEAGLAGE</sequence>
<dbReference type="RefSeq" id="WP_378268241.1">
    <property type="nucleotide sequence ID" value="NZ_JBHUKR010000017.1"/>
</dbReference>
<dbReference type="PANTHER" id="PTHR45527:SF1">
    <property type="entry name" value="FATTY ACID SYNTHASE"/>
    <property type="match status" value="1"/>
</dbReference>
<dbReference type="NCBIfam" id="NF003417">
    <property type="entry name" value="PRK04813.1"/>
    <property type="match status" value="4"/>
</dbReference>
<dbReference type="Proteomes" id="UP001597417">
    <property type="component" value="Unassembled WGS sequence"/>
</dbReference>
<evidence type="ECO:0000313" key="7">
    <source>
        <dbReference type="EMBL" id="MFD2420215.1"/>
    </source>
</evidence>
<dbReference type="Pfam" id="PF00550">
    <property type="entry name" value="PP-binding"/>
    <property type="match status" value="3"/>
</dbReference>
<dbReference type="InterPro" id="IPR010071">
    <property type="entry name" value="AA_adenyl_dom"/>
</dbReference>
<dbReference type="Gene3D" id="3.40.50.980">
    <property type="match status" value="6"/>
</dbReference>
<evidence type="ECO:0000256" key="3">
    <source>
        <dbReference type="ARBA" id="ARBA00022553"/>
    </source>
</evidence>
<keyword evidence="5" id="KW-0045">Antibiotic biosynthesis</keyword>
<accession>A0ABW5FZW6</accession>
<dbReference type="Gene3D" id="3.30.559.10">
    <property type="entry name" value="Chloramphenicol acetyltransferase-like domain"/>
    <property type="match status" value="5"/>
</dbReference>
<evidence type="ECO:0000256" key="1">
    <source>
        <dbReference type="ARBA" id="ARBA00001957"/>
    </source>
</evidence>
<reference evidence="8" key="1">
    <citation type="journal article" date="2019" name="Int. J. Syst. Evol. Microbiol.">
        <title>The Global Catalogue of Microorganisms (GCM) 10K type strain sequencing project: providing services to taxonomists for standard genome sequencing and annotation.</title>
        <authorList>
            <consortium name="The Broad Institute Genomics Platform"/>
            <consortium name="The Broad Institute Genome Sequencing Center for Infectious Disease"/>
            <person name="Wu L."/>
            <person name="Ma J."/>
        </authorList>
    </citation>
    <scope>NUCLEOTIDE SEQUENCE [LARGE SCALE GENOMIC DNA]</scope>
    <source>
        <strain evidence="8">CGMCC 4.7645</strain>
    </source>
</reference>
<evidence type="ECO:0000313" key="8">
    <source>
        <dbReference type="Proteomes" id="UP001597417"/>
    </source>
</evidence>
<dbReference type="InterPro" id="IPR020845">
    <property type="entry name" value="AMP-binding_CS"/>
</dbReference>
<dbReference type="NCBIfam" id="TIGR01733">
    <property type="entry name" value="AA-adenyl-dom"/>
    <property type="match status" value="3"/>
</dbReference>
<dbReference type="InterPro" id="IPR045851">
    <property type="entry name" value="AMP-bd_C_sf"/>
</dbReference>